<dbReference type="PANTHER" id="PTHR24171:SF9">
    <property type="entry name" value="ANKYRIN REPEAT DOMAIN-CONTAINING PROTEIN 39"/>
    <property type="match status" value="1"/>
</dbReference>
<name>A0AAD7N4Y9_9AGAR</name>
<dbReference type="SUPFAM" id="SSF48403">
    <property type="entry name" value="Ankyrin repeat"/>
    <property type="match status" value="1"/>
</dbReference>
<dbReference type="PROSITE" id="PS50088">
    <property type="entry name" value="ANK_REPEAT"/>
    <property type="match status" value="2"/>
</dbReference>
<comment type="caution">
    <text evidence="5">The sequence shown here is derived from an EMBL/GenBank/DDBJ whole genome shotgun (WGS) entry which is preliminary data.</text>
</comment>
<dbReference type="InterPro" id="IPR036770">
    <property type="entry name" value="Ankyrin_rpt-contain_sf"/>
</dbReference>
<dbReference type="EMBL" id="JARKIB010000082">
    <property type="protein sequence ID" value="KAJ7745725.1"/>
    <property type="molecule type" value="Genomic_DNA"/>
</dbReference>
<dbReference type="PANTHER" id="PTHR24171">
    <property type="entry name" value="ANKYRIN REPEAT DOMAIN-CONTAINING PROTEIN 39-RELATED"/>
    <property type="match status" value="1"/>
</dbReference>
<feature type="region of interest" description="Disordered" evidence="4">
    <location>
        <begin position="232"/>
        <end position="257"/>
    </location>
</feature>
<protein>
    <recommendedName>
        <fullName evidence="7">Ankyrin repeat protein</fullName>
    </recommendedName>
</protein>
<proteinExistence type="predicted"/>
<feature type="compositionally biased region" description="Polar residues" evidence="4">
    <location>
        <begin position="232"/>
        <end position="251"/>
    </location>
</feature>
<dbReference type="Gene3D" id="1.25.40.20">
    <property type="entry name" value="Ankyrin repeat-containing domain"/>
    <property type="match status" value="1"/>
</dbReference>
<feature type="repeat" description="ANK" evidence="3">
    <location>
        <begin position="356"/>
        <end position="388"/>
    </location>
</feature>
<sequence>MSFGVGAGDIVLVATLAYNLYKGCKESSDDFRRMSSELGSLYAVLLETRDYIKEYGEKLPDSREYRLRMVLHSCLNSLQELEALHARYESLNTQSQRTWDRMRYGLKDISEVRQRLISNLTALGAFNTTLINSSTARIEKKLAKFIAEVQAGMREGSVMSASKVTSTQAATLDSPDIWADLRRELEDVGISAFVVEERRDFIVSWLKDAMNSGLLEINAHVVDIDDLGIRSRSVTPSDDGMSTRSLTPTNDMDQDSLAHSDLNTVGHRREVMNAATQAFDAELRSEHLDQAAAVNGSASSSQTTLSPTVVRKRTFGLVEKLFQKQTAIVQAASDGDLGRVKRLIGMGMDVNAVDRWGWSALSMCGYGGHVEIARLLLDHGAKIDNVDVDEDTPMSLAEQRGHVNVLIMLEEEQAIRKLRESELNR</sequence>
<keyword evidence="6" id="KW-1185">Reference proteome</keyword>
<evidence type="ECO:0000313" key="6">
    <source>
        <dbReference type="Proteomes" id="UP001215598"/>
    </source>
</evidence>
<accession>A0AAD7N4Y9</accession>
<organism evidence="5 6">
    <name type="scientific">Mycena metata</name>
    <dbReference type="NCBI Taxonomy" id="1033252"/>
    <lineage>
        <taxon>Eukaryota</taxon>
        <taxon>Fungi</taxon>
        <taxon>Dikarya</taxon>
        <taxon>Basidiomycota</taxon>
        <taxon>Agaricomycotina</taxon>
        <taxon>Agaricomycetes</taxon>
        <taxon>Agaricomycetidae</taxon>
        <taxon>Agaricales</taxon>
        <taxon>Marasmiineae</taxon>
        <taxon>Mycenaceae</taxon>
        <taxon>Mycena</taxon>
    </lineage>
</organism>
<dbReference type="Pfam" id="PF12796">
    <property type="entry name" value="Ank_2"/>
    <property type="match status" value="1"/>
</dbReference>
<keyword evidence="1" id="KW-0677">Repeat</keyword>
<reference evidence="5" key="1">
    <citation type="submission" date="2023-03" db="EMBL/GenBank/DDBJ databases">
        <title>Massive genome expansion in bonnet fungi (Mycena s.s.) driven by repeated elements and novel gene families across ecological guilds.</title>
        <authorList>
            <consortium name="Lawrence Berkeley National Laboratory"/>
            <person name="Harder C.B."/>
            <person name="Miyauchi S."/>
            <person name="Viragh M."/>
            <person name="Kuo A."/>
            <person name="Thoen E."/>
            <person name="Andreopoulos B."/>
            <person name="Lu D."/>
            <person name="Skrede I."/>
            <person name="Drula E."/>
            <person name="Henrissat B."/>
            <person name="Morin E."/>
            <person name="Kohler A."/>
            <person name="Barry K."/>
            <person name="LaButti K."/>
            <person name="Morin E."/>
            <person name="Salamov A."/>
            <person name="Lipzen A."/>
            <person name="Mereny Z."/>
            <person name="Hegedus B."/>
            <person name="Baldrian P."/>
            <person name="Stursova M."/>
            <person name="Weitz H."/>
            <person name="Taylor A."/>
            <person name="Grigoriev I.V."/>
            <person name="Nagy L.G."/>
            <person name="Martin F."/>
            <person name="Kauserud H."/>
        </authorList>
    </citation>
    <scope>NUCLEOTIDE SEQUENCE</scope>
    <source>
        <strain evidence="5">CBHHK182m</strain>
    </source>
</reference>
<dbReference type="Proteomes" id="UP001215598">
    <property type="component" value="Unassembled WGS sequence"/>
</dbReference>
<feature type="repeat" description="ANK" evidence="3">
    <location>
        <begin position="323"/>
        <end position="355"/>
    </location>
</feature>
<dbReference type="PROSITE" id="PS50297">
    <property type="entry name" value="ANK_REP_REGION"/>
    <property type="match status" value="1"/>
</dbReference>
<evidence type="ECO:0000256" key="1">
    <source>
        <dbReference type="ARBA" id="ARBA00022737"/>
    </source>
</evidence>
<evidence type="ECO:0000313" key="5">
    <source>
        <dbReference type="EMBL" id="KAJ7745725.1"/>
    </source>
</evidence>
<gene>
    <name evidence="5" type="ORF">B0H16DRAFT_1321593</name>
</gene>
<evidence type="ECO:0008006" key="7">
    <source>
        <dbReference type="Google" id="ProtNLM"/>
    </source>
</evidence>
<dbReference type="AlphaFoldDB" id="A0AAD7N4Y9"/>
<keyword evidence="2 3" id="KW-0040">ANK repeat</keyword>
<evidence type="ECO:0000256" key="3">
    <source>
        <dbReference type="PROSITE-ProRule" id="PRU00023"/>
    </source>
</evidence>
<evidence type="ECO:0000256" key="4">
    <source>
        <dbReference type="SAM" id="MobiDB-lite"/>
    </source>
</evidence>
<dbReference type="SMART" id="SM00248">
    <property type="entry name" value="ANK"/>
    <property type="match status" value="3"/>
</dbReference>
<evidence type="ECO:0000256" key="2">
    <source>
        <dbReference type="ARBA" id="ARBA00023043"/>
    </source>
</evidence>
<dbReference type="InterPro" id="IPR002110">
    <property type="entry name" value="Ankyrin_rpt"/>
</dbReference>